<comment type="caution">
    <text evidence="2">The sequence shown here is derived from an EMBL/GenBank/DDBJ whole genome shotgun (WGS) entry which is preliminary data.</text>
</comment>
<dbReference type="EMBL" id="JYDP01000098">
    <property type="protein sequence ID" value="KRZ07672.1"/>
    <property type="molecule type" value="Genomic_DNA"/>
</dbReference>
<proteinExistence type="predicted"/>
<gene>
    <name evidence="2" type="ORF">T11_9444</name>
</gene>
<feature type="compositionally biased region" description="Polar residues" evidence="1">
    <location>
        <begin position="44"/>
        <end position="63"/>
    </location>
</feature>
<dbReference type="Proteomes" id="UP000055024">
    <property type="component" value="Unassembled WGS sequence"/>
</dbReference>
<reference evidence="2 3" key="1">
    <citation type="submission" date="2015-01" db="EMBL/GenBank/DDBJ databases">
        <title>Evolution of Trichinella species and genotypes.</title>
        <authorList>
            <person name="Korhonen P.K."/>
            <person name="Edoardo P."/>
            <person name="Giuseppe L.R."/>
            <person name="Gasser R.B."/>
        </authorList>
    </citation>
    <scope>NUCLEOTIDE SEQUENCE [LARGE SCALE GENOMIC DNA]</scope>
    <source>
        <strain evidence="2">ISS1029</strain>
    </source>
</reference>
<sequence length="63" mass="7211">MLQNSVSRIIIYAIIGLHWRKYPWGLAFVRSFVHKLNTDLRPSMPNSSNTGSSTSEVNVYRNS</sequence>
<evidence type="ECO:0000313" key="3">
    <source>
        <dbReference type="Proteomes" id="UP000055024"/>
    </source>
</evidence>
<evidence type="ECO:0000256" key="1">
    <source>
        <dbReference type="SAM" id="MobiDB-lite"/>
    </source>
</evidence>
<protein>
    <submittedName>
        <fullName evidence="2">Uncharacterized protein</fullName>
    </submittedName>
</protein>
<dbReference type="AlphaFoldDB" id="A0A0V1HAD1"/>
<accession>A0A0V1HAD1</accession>
<evidence type="ECO:0000313" key="2">
    <source>
        <dbReference type="EMBL" id="KRZ07672.1"/>
    </source>
</evidence>
<name>A0A0V1HAD1_9BILA</name>
<feature type="region of interest" description="Disordered" evidence="1">
    <location>
        <begin position="40"/>
        <end position="63"/>
    </location>
</feature>
<keyword evidence="3" id="KW-1185">Reference proteome</keyword>
<organism evidence="2 3">
    <name type="scientific">Trichinella zimbabwensis</name>
    <dbReference type="NCBI Taxonomy" id="268475"/>
    <lineage>
        <taxon>Eukaryota</taxon>
        <taxon>Metazoa</taxon>
        <taxon>Ecdysozoa</taxon>
        <taxon>Nematoda</taxon>
        <taxon>Enoplea</taxon>
        <taxon>Dorylaimia</taxon>
        <taxon>Trichinellida</taxon>
        <taxon>Trichinellidae</taxon>
        <taxon>Trichinella</taxon>
    </lineage>
</organism>